<sequence>MNKDKFLALDCNQRVAFVNDLLKNNHDLQQVADKIGINYSTFTKVMQEDDYVYIKRENQYYKFVRNVNTISSVDNSADELTAFINENLEVLKKLIEKYKRNDDFTIDKKIFASKLSTKTFRMPEELYQQFVRTCEKEFPHLKIQDIIAQLLLNFSNNYSNS</sequence>
<dbReference type="RefSeq" id="WP_036157229.1">
    <property type="nucleotide sequence ID" value="NZ_AVCX01000002.1"/>
</dbReference>
<dbReference type="EMBL" id="JPVP01000059">
    <property type="protein sequence ID" value="KGR82761.1"/>
    <property type="molecule type" value="Genomic_DNA"/>
</dbReference>
<protein>
    <submittedName>
        <fullName evidence="1">Uncharacterized protein</fullName>
    </submittedName>
</protein>
<evidence type="ECO:0000313" key="1">
    <source>
        <dbReference type="EMBL" id="KGR82761.1"/>
    </source>
</evidence>
<name>A0A0A3IDB3_9BACI</name>
<dbReference type="eggNOG" id="ENOG50312J3">
    <property type="taxonomic scope" value="Bacteria"/>
</dbReference>
<organism evidence="1 2">
    <name type="scientific">Lysinibacillus odysseyi 34hs-1 = NBRC 100172</name>
    <dbReference type="NCBI Taxonomy" id="1220589"/>
    <lineage>
        <taxon>Bacteria</taxon>
        <taxon>Bacillati</taxon>
        <taxon>Bacillota</taxon>
        <taxon>Bacilli</taxon>
        <taxon>Bacillales</taxon>
        <taxon>Bacillaceae</taxon>
        <taxon>Lysinibacillus</taxon>
    </lineage>
</organism>
<dbReference type="Proteomes" id="UP000030437">
    <property type="component" value="Unassembled WGS sequence"/>
</dbReference>
<gene>
    <name evidence="1" type="ORF">CD32_18115</name>
</gene>
<accession>A0A0A3IDB3</accession>
<comment type="caution">
    <text evidence="1">The sequence shown here is derived from an EMBL/GenBank/DDBJ whole genome shotgun (WGS) entry which is preliminary data.</text>
</comment>
<proteinExistence type="predicted"/>
<dbReference type="OrthoDB" id="2734776at2"/>
<dbReference type="AlphaFoldDB" id="A0A0A3IDB3"/>
<keyword evidence="2" id="KW-1185">Reference proteome</keyword>
<reference evidence="1 2" key="1">
    <citation type="submission" date="2014-02" db="EMBL/GenBank/DDBJ databases">
        <title>Draft genome sequence of Lysinibacillus odysseyi NBRC 100172.</title>
        <authorList>
            <person name="Zhang F."/>
            <person name="Wang G."/>
            <person name="Zhang L."/>
        </authorList>
    </citation>
    <scope>NUCLEOTIDE SEQUENCE [LARGE SCALE GENOMIC DNA]</scope>
    <source>
        <strain evidence="1 2">NBRC 100172</strain>
    </source>
</reference>
<evidence type="ECO:0000313" key="2">
    <source>
        <dbReference type="Proteomes" id="UP000030437"/>
    </source>
</evidence>